<name>A0A2P7QW77_9SPHN</name>
<sequence>MMAKEAGVFSFSAEEAAEEILKYRQDGWRIFELPKGISSRGAFFEGVRSTLPLDPPLLGNQNWDALADSLWSGLDALTDDMILIVWPDSSDMTKNASDDAEIAINILSELPTSLGNDDITAGNTKKVAIIRLI</sequence>
<accession>A0A2P7QW77</accession>
<evidence type="ECO:0000313" key="3">
    <source>
        <dbReference type="EMBL" id="PSJ42217.1"/>
    </source>
</evidence>
<dbReference type="AlphaFoldDB" id="A0A2P7QW77"/>
<organism evidence="3 4">
    <name type="scientific">Allosphingosinicella deserti</name>
    <dbReference type="NCBI Taxonomy" id="2116704"/>
    <lineage>
        <taxon>Bacteria</taxon>
        <taxon>Pseudomonadati</taxon>
        <taxon>Pseudomonadota</taxon>
        <taxon>Alphaproteobacteria</taxon>
        <taxon>Sphingomonadales</taxon>
        <taxon>Sphingomonadaceae</taxon>
        <taxon>Allosphingosinicella</taxon>
    </lineage>
</organism>
<evidence type="ECO:0000259" key="2">
    <source>
        <dbReference type="Pfam" id="PF01337"/>
    </source>
</evidence>
<evidence type="ECO:0000313" key="4">
    <source>
        <dbReference type="Proteomes" id="UP000241167"/>
    </source>
</evidence>
<protein>
    <recommendedName>
        <fullName evidence="2">Barstar (barnase inhibitor) domain-containing protein</fullName>
    </recommendedName>
</protein>
<dbReference type="InterPro" id="IPR035905">
    <property type="entry name" value="Barstar-like_sf"/>
</dbReference>
<dbReference type="EMBL" id="PXYI01000002">
    <property type="protein sequence ID" value="PSJ42217.1"/>
    <property type="molecule type" value="Genomic_DNA"/>
</dbReference>
<evidence type="ECO:0000256" key="1">
    <source>
        <dbReference type="ARBA" id="ARBA00006845"/>
    </source>
</evidence>
<keyword evidence="4" id="KW-1185">Reference proteome</keyword>
<dbReference type="InterPro" id="IPR000468">
    <property type="entry name" value="Barstar"/>
</dbReference>
<dbReference type="Gene3D" id="3.30.370.10">
    <property type="entry name" value="Barstar-like"/>
    <property type="match status" value="1"/>
</dbReference>
<proteinExistence type="inferred from homology"/>
<dbReference type="Proteomes" id="UP000241167">
    <property type="component" value="Unassembled WGS sequence"/>
</dbReference>
<reference evidence="3 4" key="1">
    <citation type="submission" date="2018-03" db="EMBL/GenBank/DDBJ databases">
        <title>The draft genome of Sphingosinicella sp. GL-C-18.</title>
        <authorList>
            <person name="Liu L."/>
            <person name="Li L."/>
            <person name="Liang L."/>
            <person name="Zhang X."/>
            <person name="Wang T."/>
        </authorList>
    </citation>
    <scope>NUCLEOTIDE SEQUENCE [LARGE SCALE GENOMIC DNA]</scope>
    <source>
        <strain evidence="3 4">GL-C-18</strain>
    </source>
</reference>
<gene>
    <name evidence="3" type="ORF">C7I55_08265</name>
</gene>
<dbReference type="Pfam" id="PF01337">
    <property type="entry name" value="Barstar"/>
    <property type="match status" value="1"/>
</dbReference>
<comment type="caution">
    <text evidence="3">The sequence shown here is derived from an EMBL/GenBank/DDBJ whole genome shotgun (WGS) entry which is preliminary data.</text>
</comment>
<dbReference type="SUPFAM" id="SSF52038">
    <property type="entry name" value="Barstar-related"/>
    <property type="match status" value="1"/>
</dbReference>
<comment type="similarity">
    <text evidence="1">Belongs to the barstar family.</text>
</comment>
<feature type="domain" description="Barstar (barnase inhibitor)" evidence="2">
    <location>
        <begin position="35"/>
        <end position="117"/>
    </location>
</feature>